<reference evidence="1" key="2">
    <citation type="journal article" date="2015" name="Fish Shellfish Immunol.">
        <title>Early steps in the European eel (Anguilla anguilla)-Vibrio vulnificus interaction in the gills: Role of the RtxA13 toxin.</title>
        <authorList>
            <person name="Callol A."/>
            <person name="Pajuelo D."/>
            <person name="Ebbesson L."/>
            <person name="Teles M."/>
            <person name="MacKenzie S."/>
            <person name="Amaro C."/>
        </authorList>
    </citation>
    <scope>NUCLEOTIDE SEQUENCE</scope>
</reference>
<reference evidence="1" key="1">
    <citation type="submission" date="2014-11" db="EMBL/GenBank/DDBJ databases">
        <authorList>
            <person name="Amaro Gonzalez C."/>
        </authorList>
    </citation>
    <scope>NUCLEOTIDE SEQUENCE</scope>
</reference>
<dbReference type="AlphaFoldDB" id="A0A0E9QQU9"/>
<sequence length="21" mass="2464">MKHQKGKIMLASYIFTIIVEL</sequence>
<accession>A0A0E9QQU9</accession>
<protein>
    <submittedName>
        <fullName evidence="1">Uncharacterized protein</fullName>
    </submittedName>
</protein>
<organism evidence="1">
    <name type="scientific">Anguilla anguilla</name>
    <name type="common">European freshwater eel</name>
    <name type="synonym">Muraena anguilla</name>
    <dbReference type="NCBI Taxonomy" id="7936"/>
    <lineage>
        <taxon>Eukaryota</taxon>
        <taxon>Metazoa</taxon>
        <taxon>Chordata</taxon>
        <taxon>Craniata</taxon>
        <taxon>Vertebrata</taxon>
        <taxon>Euteleostomi</taxon>
        <taxon>Actinopterygii</taxon>
        <taxon>Neopterygii</taxon>
        <taxon>Teleostei</taxon>
        <taxon>Anguilliformes</taxon>
        <taxon>Anguillidae</taxon>
        <taxon>Anguilla</taxon>
    </lineage>
</organism>
<name>A0A0E9QQU9_ANGAN</name>
<proteinExistence type="predicted"/>
<dbReference type="EMBL" id="GBXM01089937">
    <property type="protein sequence ID" value="JAH18640.1"/>
    <property type="molecule type" value="Transcribed_RNA"/>
</dbReference>
<evidence type="ECO:0000313" key="1">
    <source>
        <dbReference type="EMBL" id="JAH18640.1"/>
    </source>
</evidence>